<evidence type="ECO:0000313" key="2">
    <source>
        <dbReference type="EMBL" id="CAH0555012.1"/>
    </source>
</evidence>
<gene>
    <name evidence="2" type="ORF">MELIAE_LOCUS6450</name>
</gene>
<dbReference type="PANTHER" id="PTHR46127">
    <property type="entry name" value="CILIA- AND FLAGELLA-ASSOCIATED PROTEIN 65"/>
    <property type="match status" value="1"/>
</dbReference>
<name>A0A9P0B0Y6_BRAAE</name>
<feature type="domain" description="CFAP65 tenth Ig-like" evidence="1">
    <location>
        <begin position="812"/>
        <end position="915"/>
    </location>
</feature>
<dbReference type="PANTHER" id="PTHR46127:SF1">
    <property type="entry name" value="CILIA- AND FLAGELLA-ASSOCIATED PROTEIN 65"/>
    <property type="match status" value="1"/>
</dbReference>
<dbReference type="InterPro" id="IPR013783">
    <property type="entry name" value="Ig-like_fold"/>
</dbReference>
<dbReference type="Gene3D" id="2.60.40.10">
    <property type="entry name" value="Immunoglobulins"/>
    <property type="match status" value="2"/>
</dbReference>
<evidence type="ECO:0000259" key="1">
    <source>
        <dbReference type="Pfam" id="PF24291"/>
    </source>
</evidence>
<reference evidence="2" key="1">
    <citation type="submission" date="2021-12" db="EMBL/GenBank/DDBJ databases">
        <authorList>
            <person name="King R."/>
        </authorList>
    </citation>
    <scope>NUCLEOTIDE SEQUENCE</scope>
</reference>
<dbReference type="SUPFAM" id="SSF53098">
    <property type="entry name" value="Ribonuclease H-like"/>
    <property type="match status" value="1"/>
</dbReference>
<accession>A0A9P0B0Y6</accession>
<dbReference type="EMBL" id="OV121135">
    <property type="protein sequence ID" value="CAH0555012.1"/>
    <property type="molecule type" value="Genomic_DNA"/>
</dbReference>
<keyword evidence="3" id="KW-1185">Reference proteome</keyword>
<dbReference type="Proteomes" id="UP001154078">
    <property type="component" value="Chromosome 4"/>
</dbReference>
<dbReference type="InterPro" id="IPR012337">
    <property type="entry name" value="RNaseH-like_sf"/>
</dbReference>
<dbReference type="InterPro" id="IPR052614">
    <property type="entry name" value="CFAP65"/>
</dbReference>
<sequence>MEKIETFCKCVDDFTVNVKPEPDAYLFARVYNVDFGNVAINTVKYKLATIYTPRVVPQRCEYNIMKDSKINPIYQVFNLNHYNGYTHPKAKIKVKIKFQPHVPFQTFMEKFIMWFELHTRVQIVCKGFCIAPIVTPDTTRLYFYKSRTNCSLESLVFTNETEVPAIFEFDVDEGQDIFYIQKPTSGEIGGHRKHKVLFKFKPLKYGMYAMQITCLICYHKPIIINVFGIYSETDYSKKELTYNKYPFPKKDVIGYNGFFRNIQEVKTYIPPISLSRYFIHFGLVAYKEEENNFCTETFCLTNHMSNGVRVEWLTDSKIFTINPRNISIPPKESMNFECCFKPINYNKVYKKTLRCQVFWRYDEVPNSTTLPLTECVKVIAEQIFIAVQFNTDFEEQKTYIEQWVLILNDNCEKFIPVYIKVECSIPNITIGNDDLVFYQPMQMNTQAEKSLPMYNNTIYKIQFKFNNDNEDFFQSIPQEGILNPYDDTLITFKYKAKNCSKSKFIETVELKIDNQEDLPYNTFVQEFKVSTDKRYSTLFANPSYFEIGIIKCGLPIDATFDLLNWGEATVHYKIYINEIRTFTHQSTPDHFTIDPIKGSLTPNEKHTITLKTIASSVGSNYIQISYINRVDENLDEIANLKVFTELVEHNFGKLFSKRQIWDMLNMNKINQHLDSCRVNETKTVDSYLPEMPCTQEEYWIVLIATALTAPKEEVEIKRSKNCDCKLETTSTLTRWIKQYNCPHRLLLSMDLISEEDSETYTCILNIKYLMPQENILSFYINLSESRSILINFHIFTVPFDSHLISTYTRNYDVTLKDVFIGDAEAITQIFWLYNSTDDEVNYFIDTILLNDICSKEGFNVLELVNPEGVIQGQTRFPLLIKFLPIQAKQYKAQIGGLMGEEAIVLRIDGKGTNTKPDITEDTEMFSNLTLRDPVNNKICLSMDFIKLEVFPAWNYVQKMILITNSSKEVVFYYEFESEILANIIDITATSNGYGYLKPKQSQNDHNNMSLTEFENWKGVSPHYLTLQIAVYTIGSKDKDSYLDIDTQLKYVNQTHLNVDINNAVNSIIDSRYGNNFTEMLEFERESKTSAEIQNFEIKSQLFKNTAELLIGNVIFSRLFQGLLKISSKQNPPIFNNYKKFKTICPSSNELKELRMQDAIKLFQKPNISETATTFENMLNDIIKQENNIENASTLEDCFDLIETYVTRHSVCTAKCHYFIKNKVNDKECFFFGVMADDTTVITERSQCAITIRYVNKGFFDVSENRTADALYNLLENVLEPYNFRERLVAQCYDGASVMSGELNGLQARIKYSAPLALFTHCCAHRLNLVLQQGNKQIDKSRISFCTLLDIPTYFHNSPKGAFVLDKIVGKRIPRSVETRWYTRFKILNLVATEWDNLMLVFQSTIDDKTSGFESVNSAKGFLKTLTVLF</sequence>
<organism evidence="2 3">
    <name type="scientific">Brassicogethes aeneus</name>
    <name type="common">Rape pollen beetle</name>
    <name type="synonym">Meligethes aeneus</name>
    <dbReference type="NCBI Taxonomy" id="1431903"/>
    <lineage>
        <taxon>Eukaryota</taxon>
        <taxon>Metazoa</taxon>
        <taxon>Ecdysozoa</taxon>
        <taxon>Arthropoda</taxon>
        <taxon>Hexapoda</taxon>
        <taxon>Insecta</taxon>
        <taxon>Pterygota</taxon>
        <taxon>Neoptera</taxon>
        <taxon>Endopterygota</taxon>
        <taxon>Coleoptera</taxon>
        <taxon>Polyphaga</taxon>
        <taxon>Cucujiformia</taxon>
        <taxon>Nitidulidae</taxon>
        <taxon>Meligethinae</taxon>
        <taxon>Brassicogethes</taxon>
    </lineage>
</organism>
<protein>
    <recommendedName>
        <fullName evidence="1">CFAP65 tenth Ig-like domain-containing protein</fullName>
    </recommendedName>
</protein>
<dbReference type="Pfam" id="PF24291">
    <property type="entry name" value="Ig_CFAP65"/>
    <property type="match status" value="1"/>
</dbReference>
<dbReference type="InterPro" id="IPR056305">
    <property type="entry name" value="Ig_CFAP65_10th"/>
</dbReference>
<dbReference type="OrthoDB" id="415597at2759"/>
<proteinExistence type="predicted"/>
<evidence type="ECO:0000313" key="3">
    <source>
        <dbReference type="Proteomes" id="UP001154078"/>
    </source>
</evidence>